<name>A0ABV1RH98_9ALTE</name>
<gene>
    <name evidence="1" type="ORF">ABS311_10550</name>
</gene>
<proteinExistence type="predicted"/>
<dbReference type="Proteomes" id="UP001467690">
    <property type="component" value="Unassembled WGS sequence"/>
</dbReference>
<evidence type="ECO:0008006" key="3">
    <source>
        <dbReference type="Google" id="ProtNLM"/>
    </source>
</evidence>
<keyword evidence="2" id="KW-1185">Reference proteome</keyword>
<dbReference type="RefSeq" id="WP_350401826.1">
    <property type="nucleotide sequence ID" value="NZ_JBELOE010000210.1"/>
</dbReference>
<dbReference type="EMBL" id="JBELOE010000210">
    <property type="protein sequence ID" value="MER2492317.1"/>
    <property type="molecule type" value="Genomic_DNA"/>
</dbReference>
<organism evidence="1 2">
    <name type="scientific">Catenovulum sediminis</name>
    <dbReference type="NCBI Taxonomy" id="1740262"/>
    <lineage>
        <taxon>Bacteria</taxon>
        <taxon>Pseudomonadati</taxon>
        <taxon>Pseudomonadota</taxon>
        <taxon>Gammaproteobacteria</taxon>
        <taxon>Alteromonadales</taxon>
        <taxon>Alteromonadaceae</taxon>
        <taxon>Catenovulum</taxon>
    </lineage>
</organism>
<accession>A0ABV1RH98</accession>
<comment type="caution">
    <text evidence="1">The sequence shown here is derived from an EMBL/GenBank/DDBJ whole genome shotgun (WGS) entry which is preliminary data.</text>
</comment>
<reference evidence="1 2" key="1">
    <citation type="submission" date="2024-06" db="EMBL/GenBank/DDBJ databases">
        <authorList>
            <person name="Chen R.Y."/>
        </authorList>
    </citation>
    <scope>NUCLEOTIDE SEQUENCE [LARGE SCALE GENOMIC DNA]</scope>
    <source>
        <strain evidence="1 2">D2</strain>
    </source>
</reference>
<evidence type="ECO:0000313" key="1">
    <source>
        <dbReference type="EMBL" id="MER2492317.1"/>
    </source>
</evidence>
<protein>
    <recommendedName>
        <fullName evidence="3">DUF4352 domain-containing protein</fullName>
    </recommendedName>
</protein>
<sequence>MALNATDLALFEASSNLGGAVSANEISSGQAGNLFDTFTGTETRDGIVAYACAYVKNKGAQAATNVVIHIDSETAHGSVNVTVGLGSSAIDGTEQTIANEQTAPSSVSFVEALDEENGLSVGTLNAGQTKAVWFRIDVPAGTAAKNVYQFVPQINFDTAE</sequence>
<evidence type="ECO:0000313" key="2">
    <source>
        <dbReference type="Proteomes" id="UP001467690"/>
    </source>
</evidence>